<organism evidence="1 2">
    <name type="scientific">Ambispora leptoticha</name>
    <dbReference type="NCBI Taxonomy" id="144679"/>
    <lineage>
        <taxon>Eukaryota</taxon>
        <taxon>Fungi</taxon>
        <taxon>Fungi incertae sedis</taxon>
        <taxon>Mucoromycota</taxon>
        <taxon>Glomeromycotina</taxon>
        <taxon>Glomeromycetes</taxon>
        <taxon>Archaeosporales</taxon>
        <taxon>Ambisporaceae</taxon>
        <taxon>Ambispora</taxon>
    </lineage>
</organism>
<dbReference type="OrthoDB" id="2384130at2759"/>
<gene>
    <name evidence="1" type="ORF">ALEPTO_LOCUS7281</name>
</gene>
<reference evidence="1" key="1">
    <citation type="submission" date="2021-06" db="EMBL/GenBank/DDBJ databases">
        <authorList>
            <person name="Kallberg Y."/>
            <person name="Tangrot J."/>
            <person name="Rosling A."/>
        </authorList>
    </citation>
    <scope>NUCLEOTIDE SEQUENCE</scope>
    <source>
        <strain evidence="1">FL130A</strain>
    </source>
</reference>
<dbReference type="EMBL" id="CAJVPS010003048">
    <property type="protein sequence ID" value="CAG8581488.1"/>
    <property type="molecule type" value="Genomic_DNA"/>
</dbReference>
<keyword evidence="2" id="KW-1185">Reference proteome</keyword>
<accession>A0A9N9BZU0</accession>
<evidence type="ECO:0000313" key="2">
    <source>
        <dbReference type="Proteomes" id="UP000789508"/>
    </source>
</evidence>
<proteinExistence type="predicted"/>
<evidence type="ECO:0000313" key="1">
    <source>
        <dbReference type="EMBL" id="CAG8581488.1"/>
    </source>
</evidence>
<name>A0A9N9BZU0_9GLOM</name>
<protein>
    <submittedName>
        <fullName evidence="1">14246_t:CDS:1</fullName>
    </submittedName>
</protein>
<dbReference type="AlphaFoldDB" id="A0A9N9BZU0"/>
<dbReference type="Proteomes" id="UP000789508">
    <property type="component" value="Unassembled WGS sequence"/>
</dbReference>
<comment type="caution">
    <text evidence="1">The sequence shown here is derived from an EMBL/GenBank/DDBJ whole genome shotgun (WGS) entry which is preliminary data.</text>
</comment>
<sequence>MCNLRHNENHHVVDPSFSLNKNGPSAEYEQAINFLENGCGCGCSAKVPKERLAELHEAFQALSKPEQDIFLMAQLKAMDGGVISTSRRLKNKIRANKNLLPLKS</sequence>